<keyword evidence="10" id="KW-1133">Transmembrane helix</keyword>
<keyword evidence="10" id="KW-0472">Membrane</keyword>
<comment type="catalytic activity">
    <reaction evidence="3">
        <text>N-terminal L-methionyl-L-tyrosyl-[protein] + acetyl-CoA = N-terminal N(alpha)-acetyl-L-methionyl-L-tyrosyl-[protein] + CoA + H(+)</text>
        <dbReference type="Rhea" id="RHEA:50532"/>
        <dbReference type="Rhea" id="RHEA-COMP:12717"/>
        <dbReference type="Rhea" id="RHEA-COMP:12718"/>
        <dbReference type="ChEBI" id="CHEBI:15378"/>
        <dbReference type="ChEBI" id="CHEBI:57287"/>
        <dbReference type="ChEBI" id="CHEBI:57288"/>
        <dbReference type="ChEBI" id="CHEBI:133384"/>
        <dbReference type="ChEBI" id="CHEBI:133385"/>
        <dbReference type="EC" id="2.3.1.258"/>
    </reaction>
</comment>
<evidence type="ECO:0000256" key="5">
    <source>
        <dbReference type="ARBA" id="ARBA00048618"/>
    </source>
</evidence>
<dbReference type="EC" id="2.3.1.258" evidence="1"/>
<dbReference type="InterPro" id="IPR032324">
    <property type="entry name" value="Clp1_N"/>
</dbReference>
<dbReference type="WBParaSite" id="Hba_08907">
    <property type="protein sequence ID" value="Hba_08907"/>
    <property type="gene ID" value="Hba_08907"/>
</dbReference>
<comment type="catalytic activity">
    <reaction evidence="5">
        <text>N-terminal L-methionyl-L-lysyl-[protein] + acetyl-CoA = N-terminal N(alpha)-acetyl-L-methionyl-L-lysyl-[protein] + CoA + H(+)</text>
        <dbReference type="Rhea" id="RHEA:50580"/>
        <dbReference type="Rhea" id="RHEA-COMP:12734"/>
        <dbReference type="Rhea" id="RHEA-COMP:12735"/>
        <dbReference type="ChEBI" id="CHEBI:15378"/>
        <dbReference type="ChEBI" id="CHEBI:57287"/>
        <dbReference type="ChEBI" id="CHEBI:57288"/>
        <dbReference type="ChEBI" id="CHEBI:133406"/>
        <dbReference type="ChEBI" id="CHEBI:133407"/>
        <dbReference type="EC" id="2.3.1.258"/>
    </reaction>
</comment>
<dbReference type="GO" id="GO:0007064">
    <property type="term" value="P:mitotic sister chromatid cohesion"/>
    <property type="evidence" value="ECO:0007669"/>
    <property type="project" value="TreeGrafter"/>
</dbReference>
<accession>A0A1I7WUT2</accession>
<evidence type="ECO:0000256" key="3">
    <source>
        <dbReference type="ARBA" id="ARBA00048335"/>
    </source>
</evidence>
<feature type="transmembrane region" description="Helical" evidence="10">
    <location>
        <begin position="116"/>
        <end position="135"/>
    </location>
</feature>
<comment type="catalytic activity">
    <reaction evidence="4">
        <text>N-terminal L-methionyl-L-phenylalanyl-[protein] + acetyl-CoA = N-terminal N(alpha)-acetyl-L-methionyl-L-phenylalanyl-[protein] + CoA + H(+)</text>
        <dbReference type="Rhea" id="RHEA:50528"/>
        <dbReference type="Rhea" id="RHEA-COMP:12715"/>
        <dbReference type="Rhea" id="RHEA-COMP:12716"/>
        <dbReference type="ChEBI" id="CHEBI:15378"/>
        <dbReference type="ChEBI" id="CHEBI:57287"/>
        <dbReference type="ChEBI" id="CHEBI:57288"/>
        <dbReference type="ChEBI" id="CHEBI:133382"/>
        <dbReference type="ChEBI" id="CHEBI:133383"/>
        <dbReference type="EC" id="2.3.1.258"/>
    </reaction>
</comment>
<dbReference type="GO" id="GO:0120518">
    <property type="term" value="F:protein N-terminal-methionine acetyltransferase activity"/>
    <property type="evidence" value="ECO:0007669"/>
    <property type="project" value="UniProtKB-EC"/>
</dbReference>
<dbReference type="InterPro" id="IPR038239">
    <property type="entry name" value="Clp1_N_sf"/>
</dbReference>
<comment type="catalytic activity">
    <reaction evidence="8">
        <text>N-terminal L-methionyl-L-leucyl-[protein] + acetyl-CoA = N-terminal N(alpha)-acetyl-L-methionyl-L-leucyl-[protein] + CoA + H(+)</text>
        <dbReference type="Rhea" id="RHEA:50520"/>
        <dbReference type="Rhea" id="RHEA-COMP:12711"/>
        <dbReference type="Rhea" id="RHEA-COMP:12712"/>
        <dbReference type="ChEBI" id="CHEBI:15378"/>
        <dbReference type="ChEBI" id="CHEBI:57287"/>
        <dbReference type="ChEBI" id="CHEBI:57288"/>
        <dbReference type="ChEBI" id="CHEBI:133377"/>
        <dbReference type="ChEBI" id="CHEBI:133378"/>
        <dbReference type="EC" id="2.3.1.258"/>
    </reaction>
</comment>
<dbReference type="Pfam" id="PF00583">
    <property type="entry name" value="Acetyltransf_1"/>
    <property type="match status" value="1"/>
</dbReference>
<dbReference type="AlphaFoldDB" id="A0A1I7WUT2"/>
<evidence type="ECO:0000256" key="1">
    <source>
        <dbReference type="ARBA" id="ARBA00039121"/>
    </source>
</evidence>
<dbReference type="SUPFAM" id="SSF55729">
    <property type="entry name" value="Acyl-CoA N-acyltransferases (Nat)"/>
    <property type="match status" value="1"/>
</dbReference>
<evidence type="ECO:0000259" key="11">
    <source>
        <dbReference type="PROSITE" id="PS51186"/>
    </source>
</evidence>
<dbReference type="Proteomes" id="UP000095283">
    <property type="component" value="Unplaced"/>
</dbReference>
<dbReference type="PANTHER" id="PTHR42919:SF1">
    <property type="entry name" value="N-ACETYLTRANSFERASE DOMAIN-CONTAINING PROTEIN"/>
    <property type="match status" value="1"/>
</dbReference>
<dbReference type="Gene3D" id="3.40.630.30">
    <property type="match status" value="1"/>
</dbReference>
<dbReference type="InterPro" id="IPR000182">
    <property type="entry name" value="GNAT_dom"/>
</dbReference>
<dbReference type="CDD" id="cd04301">
    <property type="entry name" value="NAT_SF"/>
    <property type="match status" value="1"/>
</dbReference>
<comment type="catalytic activity">
    <reaction evidence="7">
        <text>N-terminal L-methionyl-L-alanyl-[protein] + acetyl-CoA = N-terminal N(alpha)-acetyl-L-methionyl-L-alanyl-[protein] + CoA + H(+)</text>
        <dbReference type="Rhea" id="RHEA:50564"/>
        <dbReference type="Rhea" id="RHEA-COMP:12726"/>
        <dbReference type="Rhea" id="RHEA-COMP:12727"/>
        <dbReference type="ChEBI" id="CHEBI:15378"/>
        <dbReference type="ChEBI" id="CHEBI:57287"/>
        <dbReference type="ChEBI" id="CHEBI:57288"/>
        <dbReference type="ChEBI" id="CHEBI:133398"/>
        <dbReference type="ChEBI" id="CHEBI:133399"/>
        <dbReference type="EC" id="2.3.1.258"/>
    </reaction>
</comment>
<evidence type="ECO:0000256" key="6">
    <source>
        <dbReference type="ARBA" id="ARBA00048799"/>
    </source>
</evidence>
<evidence type="ECO:0000256" key="9">
    <source>
        <dbReference type="ARBA" id="ARBA00049454"/>
    </source>
</evidence>
<protein>
    <recommendedName>
        <fullName evidence="1">N-terminal methionine N(alpha)-acetyltransferase NatE</fullName>
        <ecNumber evidence="1">2.3.1.258</ecNumber>
    </recommendedName>
</protein>
<evidence type="ECO:0000256" key="8">
    <source>
        <dbReference type="ARBA" id="ARBA00049103"/>
    </source>
</evidence>
<dbReference type="InterPro" id="IPR051556">
    <property type="entry name" value="N-term/lysine_N-AcTrnsfr"/>
</dbReference>
<dbReference type="Gene3D" id="2.60.120.1030">
    <property type="entry name" value="Clp1, DNA binding domain"/>
    <property type="match status" value="1"/>
</dbReference>
<comment type="catalytic activity">
    <reaction evidence="2">
        <text>N-terminal L-methionyl-L-seryl-[protein] + acetyl-CoA = N-terminal N(alpha)-acetyl-L-methionyl-L-seryl-[protein] + CoA + H(+)</text>
        <dbReference type="Rhea" id="RHEA:50568"/>
        <dbReference type="Rhea" id="RHEA-COMP:12728"/>
        <dbReference type="Rhea" id="RHEA-COMP:12729"/>
        <dbReference type="ChEBI" id="CHEBI:15378"/>
        <dbReference type="ChEBI" id="CHEBI:57287"/>
        <dbReference type="ChEBI" id="CHEBI:57288"/>
        <dbReference type="ChEBI" id="CHEBI:133400"/>
        <dbReference type="ChEBI" id="CHEBI:133401"/>
        <dbReference type="EC" id="2.3.1.258"/>
    </reaction>
</comment>
<evidence type="ECO:0000256" key="7">
    <source>
        <dbReference type="ARBA" id="ARBA00049002"/>
    </source>
</evidence>
<dbReference type="PROSITE" id="PS51186">
    <property type="entry name" value="GNAT"/>
    <property type="match status" value="1"/>
</dbReference>
<reference evidence="13" key="1">
    <citation type="submission" date="2016-11" db="UniProtKB">
        <authorList>
            <consortium name="WormBaseParasite"/>
        </authorList>
    </citation>
    <scope>IDENTIFICATION</scope>
</reference>
<proteinExistence type="predicted"/>
<dbReference type="GO" id="GO:0031415">
    <property type="term" value="C:NatA complex"/>
    <property type="evidence" value="ECO:0007669"/>
    <property type="project" value="TreeGrafter"/>
</dbReference>
<evidence type="ECO:0000256" key="2">
    <source>
        <dbReference type="ARBA" id="ARBA00048251"/>
    </source>
</evidence>
<name>A0A1I7WUT2_HETBA</name>
<feature type="domain" description="N-acetyltransferase" evidence="11">
    <location>
        <begin position="95"/>
        <end position="253"/>
    </location>
</feature>
<dbReference type="InterPro" id="IPR016181">
    <property type="entry name" value="Acyl_CoA_acyltransferase"/>
</dbReference>
<evidence type="ECO:0000256" key="4">
    <source>
        <dbReference type="ARBA" id="ARBA00048490"/>
    </source>
</evidence>
<dbReference type="PANTHER" id="PTHR42919">
    <property type="entry name" value="N-ALPHA-ACETYLTRANSFERASE"/>
    <property type="match status" value="1"/>
</dbReference>
<evidence type="ECO:0000313" key="12">
    <source>
        <dbReference type="Proteomes" id="UP000095283"/>
    </source>
</evidence>
<comment type="catalytic activity">
    <reaction evidence="9">
        <text>N-terminal L-methionyl-L-threonyl-[protein] + acetyl-CoA = N-terminal N(alpha)-acetyl-L-methionyl-L-threonyl-[protein] + CoA + H(+)</text>
        <dbReference type="Rhea" id="RHEA:50576"/>
        <dbReference type="Rhea" id="RHEA-COMP:12732"/>
        <dbReference type="Rhea" id="RHEA-COMP:12733"/>
        <dbReference type="ChEBI" id="CHEBI:15378"/>
        <dbReference type="ChEBI" id="CHEBI:57287"/>
        <dbReference type="ChEBI" id="CHEBI:57288"/>
        <dbReference type="ChEBI" id="CHEBI:133404"/>
        <dbReference type="ChEBI" id="CHEBI:133405"/>
        <dbReference type="EC" id="2.3.1.258"/>
    </reaction>
</comment>
<keyword evidence="12" id="KW-1185">Reference proteome</keyword>
<sequence>MLIVMTDEPKVQEFTLKEDNELRFEVGPSEDVVLELLQGRAEIFGTELEIHKKYAFPPSFYNKSQLVLILLNCISVGPTNVGKSTILHQPKSGGVETRSRQSRIISRSAAIHRANFYLWFFNVFLGCQVYFIQIVDNELCGLMHVNSEVAAVVSCSFMISNRKKVIYIQALGGDAFFSFLPYYREQGLGSQLLRFVESKAHEHNVSKIMLHVQVDNSLAIAFYNKRGFSIQETCLNYYKRSNPSDAYIMIKDI</sequence>
<keyword evidence="10" id="KW-0812">Transmembrane</keyword>
<evidence type="ECO:0000313" key="13">
    <source>
        <dbReference type="WBParaSite" id="Hba_08907"/>
    </source>
</evidence>
<comment type="catalytic activity">
    <reaction evidence="6">
        <text>N-terminal L-methionyl-L-valyl-[protein] + acetyl-CoA = N-terminal N(alpha)-acetyl-L-methionyl-L-valyl-[protein] + CoA + H(+)</text>
        <dbReference type="Rhea" id="RHEA:50572"/>
        <dbReference type="Rhea" id="RHEA-COMP:12730"/>
        <dbReference type="Rhea" id="RHEA-COMP:12731"/>
        <dbReference type="ChEBI" id="CHEBI:15378"/>
        <dbReference type="ChEBI" id="CHEBI:57287"/>
        <dbReference type="ChEBI" id="CHEBI:57288"/>
        <dbReference type="ChEBI" id="CHEBI:133402"/>
        <dbReference type="ChEBI" id="CHEBI:133403"/>
        <dbReference type="EC" id="2.3.1.258"/>
    </reaction>
</comment>
<dbReference type="Pfam" id="PF16573">
    <property type="entry name" value="CLP1_N"/>
    <property type="match status" value="1"/>
</dbReference>
<organism evidence="12 13">
    <name type="scientific">Heterorhabditis bacteriophora</name>
    <name type="common">Entomopathogenic nematode worm</name>
    <dbReference type="NCBI Taxonomy" id="37862"/>
    <lineage>
        <taxon>Eukaryota</taxon>
        <taxon>Metazoa</taxon>
        <taxon>Ecdysozoa</taxon>
        <taxon>Nematoda</taxon>
        <taxon>Chromadorea</taxon>
        <taxon>Rhabditida</taxon>
        <taxon>Rhabditina</taxon>
        <taxon>Rhabditomorpha</taxon>
        <taxon>Strongyloidea</taxon>
        <taxon>Heterorhabditidae</taxon>
        <taxon>Heterorhabditis</taxon>
    </lineage>
</organism>
<evidence type="ECO:0000256" key="10">
    <source>
        <dbReference type="SAM" id="Phobius"/>
    </source>
</evidence>